<evidence type="ECO:0000256" key="1">
    <source>
        <dbReference type="SAM" id="SignalP"/>
    </source>
</evidence>
<accession>A0AA39KF68</accession>
<evidence type="ECO:0000313" key="3">
    <source>
        <dbReference type="Proteomes" id="UP001175211"/>
    </source>
</evidence>
<protein>
    <submittedName>
        <fullName evidence="2">Uncharacterized protein</fullName>
    </submittedName>
</protein>
<dbReference type="GeneID" id="85363753"/>
<dbReference type="EMBL" id="JAUEPS010000016">
    <property type="protein sequence ID" value="KAK0458771.1"/>
    <property type="molecule type" value="Genomic_DNA"/>
</dbReference>
<keyword evidence="1" id="KW-0732">Signal</keyword>
<proteinExistence type="predicted"/>
<dbReference type="RefSeq" id="XP_060331021.1">
    <property type="nucleotide sequence ID" value="XM_060480205.1"/>
</dbReference>
<gene>
    <name evidence="2" type="ORF">EV420DRAFT_1747759</name>
</gene>
<name>A0AA39KF68_ARMTA</name>
<dbReference type="Proteomes" id="UP001175211">
    <property type="component" value="Unassembled WGS sequence"/>
</dbReference>
<reference evidence="2" key="1">
    <citation type="submission" date="2023-06" db="EMBL/GenBank/DDBJ databases">
        <authorList>
            <consortium name="Lawrence Berkeley National Laboratory"/>
            <person name="Ahrendt S."/>
            <person name="Sahu N."/>
            <person name="Indic B."/>
            <person name="Wong-Bajracharya J."/>
            <person name="Merenyi Z."/>
            <person name="Ke H.-M."/>
            <person name="Monk M."/>
            <person name="Kocsube S."/>
            <person name="Drula E."/>
            <person name="Lipzen A."/>
            <person name="Balint B."/>
            <person name="Henrissat B."/>
            <person name="Andreopoulos B."/>
            <person name="Martin F.M."/>
            <person name="Harder C.B."/>
            <person name="Rigling D."/>
            <person name="Ford K.L."/>
            <person name="Foster G.D."/>
            <person name="Pangilinan J."/>
            <person name="Papanicolaou A."/>
            <person name="Barry K."/>
            <person name="LaButti K."/>
            <person name="Viragh M."/>
            <person name="Koriabine M."/>
            <person name="Yan M."/>
            <person name="Riley R."/>
            <person name="Champramary S."/>
            <person name="Plett K.L."/>
            <person name="Tsai I.J."/>
            <person name="Slot J."/>
            <person name="Sipos G."/>
            <person name="Plett J."/>
            <person name="Nagy L.G."/>
            <person name="Grigoriev I.V."/>
        </authorList>
    </citation>
    <scope>NUCLEOTIDE SEQUENCE</scope>
    <source>
        <strain evidence="2">CCBAS 213</strain>
    </source>
</reference>
<sequence>MKLSVFSLRLLLVALTRVNCQTLEIKVDFPSTDAQYKKIDVNDSGRLDSGDGEENYTHSHSASPPFLFFCVWCSNDVPLFGKEAVIDVTTGAKWWVLERSVLSTHIGTTVTPLEGYPPRVTR</sequence>
<evidence type="ECO:0000313" key="2">
    <source>
        <dbReference type="EMBL" id="KAK0458771.1"/>
    </source>
</evidence>
<organism evidence="2 3">
    <name type="scientific">Armillaria tabescens</name>
    <name type="common">Ringless honey mushroom</name>
    <name type="synonym">Agaricus tabescens</name>
    <dbReference type="NCBI Taxonomy" id="1929756"/>
    <lineage>
        <taxon>Eukaryota</taxon>
        <taxon>Fungi</taxon>
        <taxon>Dikarya</taxon>
        <taxon>Basidiomycota</taxon>
        <taxon>Agaricomycotina</taxon>
        <taxon>Agaricomycetes</taxon>
        <taxon>Agaricomycetidae</taxon>
        <taxon>Agaricales</taxon>
        <taxon>Marasmiineae</taxon>
        <taxon>Physalacriaceae</taxon>
        <taxon>Desarmillaria</taxon>
    </lineage>
</organism>
<feature type="chain" id="PRO_5041355389" evidence="1">
    <location>
        <begin position="21"/>
        <end position="122"/>
    </location>
</feature>
<keyword evidence="3" id="KW-1185">Reference proteome</keyword>
<dbReference type="AlphaFoldDB" id="A0AA39KF68"/>
<feature type="signal peptide" evidence="1">
    <location>
        <begin position="1"/>
        <end position="20"/>
    </location>
</feature>
<comment type="caution">
    <text evidence="2">The sequence shown here is derived from an EMBL/GenBank/DDBJ whole genome shotgun (WGS) entry which is preliminary data.</text>
</comment>